<dbReference type="PANTHER" id="PTHR12415:SF3">
    <property type="entry name" value="OS04G0403400 PROTEIN"/>
    <property type="match status" value="1"/>
</dbReference>
<dbReference type="STRING" id="210143.A0A1R3JIW1"/>
<dbReference type="OrthoDB" id="47785at2759"/>
<dbReference type="Gramene" id="OMO94798">
    <property type="protein sequence ID" value="OMO94798"/>
    <property type="gene ID" value="CCACVL1_05826"/>
</dbReference>
<evidence type="ECO:0000313" key="3">
    <source>
        <dbReference type="Proteomes" id="UP000188268"/>
    </source>
</evidence>
<comment type="caution">
    <text evidence="2">The sequence shown here is derived from an EMBL/GenBank/DDBJ whole genome shotgun (WGS) entry which is preliminary data.</text>
</comment>
<gene>
    <name evidence="2" type="ORF">CCACVL1_05826</name>
</gene>
<dbReference type="InterPro" id="IPR010347">
    <property type="entry name" value="Tdp1"/>
</dbReference>
<feature type="site" description="Interaction with DNA" evidence="1">
    <location>
        <position position="26"/>
    </location>
</feature>
<organism evidence="2 3">
    <name type="scientific">Corchorus capsularis</name>
    <name type="common">Jute</name>
    <dbReference type="NCBI Taxonomy" id="210143"/>
    <lineage>
        <taxon>Eukaryota</taxon>
        <taxon>Viridiplantae</taxon>
        <taxon>Streptophyta</taxon>
        <taxon>Embryophyta</taxon>
        <taxon>Tracheophyta</taxon>
        <taxon>Spermatophyta</taxon>
        <taxon>Magnoliopsida</taxon>
        <taxon>eudicotyledons</taxon>
        <taxon>Gunneridae</taxon>
        <taxon>Pentapetalae</taxon>
        <taxon>rosids</taxon>
        <taxon>malvids</taxon>
        <taxon>Malvales</taxon>
        <taxon>Malvaceae</taxon>
        <taxon>Grewioideae</taxon>
        <taxon>Apeibeae</taxon>
        <taxon>Corchorus</taxon>
    </lineage>
</organism>
<accession>A0A1R3JIW1</accession>
<dbReference type="AlphaFoldDB" id="A0A1R3JIW1"/>
<dbReference type="Gene3D" id="3.30.870.10">
    <property type="entry name" value="Endonuclease Chain A"/>
    <property type="match status" value="1"/>
</dbReference>
<feature type="non-terminal residue" evidence="2">
    <location>
        <position position="1"/>
    </location>
</feature>
<name>A0A1R3JIW1_COCAP</name>
<dbReference type="GO" id="GO:0008081">
    <property type="term" value="F:phosphoric diester hydrolase activity"/>
    <property type="evidence" value="ECO:0007669"/>
    <property type="project" value="InterPro"/>
</dbReference>
<dbReference type="GO" id="GO:0005634">
    <property type="term" value="C:nucleus"/>
    <property type="evidence" value="ECO:0007669"/>
    <property type="project" value="InterPro"/>
</dbReference>
<reference evidence="2 3" key="1">
    <citation type="submission" date="2013-09" db="EMBL/GenBank/DDBJ databases">
        <title>Corchorus capsularis genome sequencing.</title>
        <authorList>
            <person name="Alam M."/>
            <person name="Haque M.S."/>
            <person name="Islam M.S."/>
            <person name="Emdad E.M."/>
            <person name="Islam M.M."/>
            <person name="Ahmed B."/>
            <person name="Halim A."/>
            <person name="Hossen Q.M.M."/>
            <person name="Hossain M.Z."/>
            <person name="Ahmed R."/>
            <person name="Khan M.M."/>
            <person name="Islam R."/>
            <person name="Rashid M.M."/>
            <person name="Khan S.A."/>
            <person name="Rahman M.S."/>
            <person name="Alam M."/>
        </authorList>
    </citation>
    <scope>NUCLEOTIDE SEQUENCE [LARGE SCALE GENOMIC DNA]</scope>
    <source>
        <strain evidence="3">cv. CVL-1</strain>
        <tissue evidence="2">Whole seedling</tissue>
    </source>
</reference>
<sequence>VARRRFWSKTGSSSSGWVYCGSHNFSAVAWGRPISSSVGIKASGPDKANSLNASRLHVCNYELGIIFVFPPTETNRIANQSTTKLDDIALPFVVPAPKYGPRDRPATAQAMREALAELSKQETKSLAEVTISENMMEEVPDEDEEVVNEATNYVAEEKEEDRSYAERLWIQALFIGTLICLRKLSSNMPNLRTAIVLAQCSMIPTAINPIRFFGM</sequence>
<dbReference type="SUPFAM" id="SSF56024">
    <property type="entry name" value="Phospholipase D/nuclease"/>
    <property type="match status" value="1"/>
</dbReference>
<proteinExistence type="predicted"/>
<keyword evidence="3" id="KW-1185">Reference proteome</keyword>
<dbReference type="OMA" id="FSAVAWG"/>
<dbReference type="EMBL" id="AWWV01007779">
    <property type="protein sequence ID" value="OMO94798.1"/>
    <property type="molecule type" value="Genomic_DNA"/>
</dbReference>
<evidence type="ECO:0000313" key="2">
    <source>
        <dbReference type="EMBL" id="OMO94798.1"/>
    </source>
</evidence>
<dbReference type="Proteomes" id="UP000188268">
    <property type="component" value="Unassembled WGS sequence"/>
</dbReference>
<dbReference type="PANTHER" id="PTHR12415">
    <property type="entry name" value="TYROSYL-DNA PHOSPHODIESTERASE 1"/>
    <property type="match status" value="1"/>
</dbReference>
<evidence type="ECO:0000256" key="1">
    <source>
        <dbReference type="PIRSR" id="PIRSR610347-3"/>
    </source>
</evidence>
<dbReference type="GO" id="GO:0006281">
    <property type="term" value="P:DNA repair"/>
    <property type="evidence" value="ECO:0007669"/>
    <property type="project" value="InterPro"/>
</dbReference>
<protein>
    <submittedName>
        <fullName evidence="2">Tyrosyl-DNA phosphodiesterase</fullName>
    </submittedName>
</protein>
<dbReference type="Pfam" id="PF06087">
    <property type="entry name" value="Tyr-DNA_phospho"/>
    <property type="match status" value="1"/>
</dbReference>